<dbReference type="EMBL" id="FNMZ01000004">
    <property type="protein sequence ID" value="SDX31977.1"/>
    <property type="molecule type" value="Genomic_DNA"/>
</dbReference>
<evidence type="ECO:0000259" key="1">
    <source>
        <dbReference type="Pfam" id="PF01656"/>
    </source>
</evidence>
<dbReference type="SUPFAM" id="SSF52540">
    <property type="entry name" value="P-loop containing nucleoside triphosphate hydrolases"/>
    <property type="match status" value="1"/>
</dbReference>
<feature type="domain" description="CobQ/CobB/MinD/ParA nucleotide binding" evidence="1">
    <location>
        <begin position="6"/>
        <end position="184"/>
    </location>
</feature>
<dbReference type="InterPro" id="IPR002586">
    <property type="entry name" value="CobQ/CobB/MinD/ParA_Nub-bd_dom"/>
</dbReference>
<name>A0A1H3AQN0_9RHOB</name>
<dbReference type="Gene3D" id="3.40.50.300">
    <property type="entry name" value="P-loop containing nucleotide triphosphate hydrolases"/>
    <property type="match status" value="1"/>
</dbReference>
<dbReference type="CDD" id="cd02042">
    <property type="entry name" value="ParAB_family"/>
    <property type="match status" value="1"/>
</dbReference>
<evidence type="ECO:0000313" key="2">
    <source>
        <dbReference type="EMBL" id="SDX31977.1"/>
    </source>
</evidence>
<dbReference type="InterPro" id="IPR050678">
    <property type="entry name" value="DNA_Partitioning_ATPase"/>
</dbReference>
<dbReference type="PANTHER" id="PTHR13696">
    <property type="entry name" value="P-LOOP CONTAINING NUCLEOSIDE TRIPHOSPHATE HYDROLASE"/>
    <property type="match status" value="1"/>
</dbReference>
<sequence length="209" mass="22305">MTGTVLIANLKGGCGKTVLATTLAAALARRGASVGLADADRQKSALRWTKRRPADAAPITALDWTKASAAGDRPKGLDWLVIDAPGALRGARAADLVAEARAVLIPLAPSFYDLDATRRFLKDIEDLKRIRKGKTMVRLVANRVRARTRAANELDAAFAELGSPPLARISDRSAYGDLAAQGLSIFDRPTRALAPLRDQWTPILDALTG</sequence>
<evidence type="ECO:0000313" key="3">
    <source>
        <dbReference type="Proteomes" id="UP000199118"/>
    </source>
</evidence>
<reference evidence="2 3" key="1">
    <citation type="submission" date="2016-10" db="EMBL/GenBank/DDBJ databases">
        <authorList>
            <person name="de Groot N.N."/>
        </authorList>
    </citation>
    <scope>NUCLEOTIDE SEQUENCE [LARGE SCALE GENOMIC DNA]</scope>
    <source>
        <strain evidence="2 3">DSM 17890</strain>
    </source>
</reference>
<accession>A0A1H3AQN0</accession>
<dbReference type="STRING" id="356660.SAMN05444336_104285"/>
<organism evidence="2 3">
    <name type="scientific">Albimonas donghaensis</name>
    <dbReference type="NCBI Taxonomy" id="356660"/>
    <lineage>
        <taxon>Bacteria</taxon>
        <taxon>Pseudomonadati</taxon>
        <taxon>Pseudomonadota</taxon>
        <taxon>Alphaproteobacteria</taxon>
        <taxon>Rhodobacterales</taxon>
        <taxon>Paracoccaceae</taxon>
        <taxon>Albimonas</taxon>
    </lineage>
</organism>
<dbReference type="Proteomes" id="UP000199118">
    <property type="component" value="Unassembled WGS sequence"/>
</dbReference>
<dbReference type="AlphaFoldDB" id="A0A1H3AQN0"/>
<protein>
    <submittedName>
        <fullName evidence="2">Chromosome partitioning protein</fullName>
    </submittedName>
</protein>
<dbReference type="InterPro" id="IPR027417">
    <property type="entry name" value="P-loop_NTPase"/>
</dbReference>
<dbReference type="PANTHER" id="PTHR13696:SF96">
    <property type="entry name" value="COBQ_COBB_MIND_PARA NUCLEOTIDE BINDING DOMAIN-CONTAINING PROTEIN"/>
    <property type="match status" value="1"/>
</dbReference>
<keyword evidence="3" id="KW-1185">Reference proteome</keyword>
<dbReference type="RefSeq" id="WP_092682617.1">
    <property type="nucleotide sequence ID" value="NZ_FNMZ01000004.1"/>
</dbReference>
<proteinExistence type="predicted"/>
<dbReference type="PIRSF" id="PIRSF009320">
    <property type="entry name" value="Nuc_binding_HP_1000"/>
    <property type="match status" value="1"/>
</dbReference>
<gene>
    <name evidence="2" type="ORF">SAMN05444336_104285</name>
</gene>
<dbReference type="Pfam" id="PF01656">
    <property type="entry name" value="CbiA"/>
    <property type="match status" value="1"/>
</dbReference>
<dbReference type="OrthoDB" id="69313at2"/>